<feature type="transmembrane region" description="Helical" evidence="1">
    <location>
        <begin position="68"/>
        <end position="89"/>
    </location>
</feature>
<keyword evidence="1" id="KW-1133">Transmembrane helix</keyword>
<dbReference type="AlphaFoldDB" id="A0A9Q0NEX6"/>
<keyword evidence="1" id="KW-0812">Transmembrane</keyword>
<proteinExistence type="predicted"/>
<gene>
    <name evidence="3" type="ORF">Bhyg_04218</name>
</gene>
<keyword evidence="1" id="KW-0472">Membrane</keyword>
<evidence type="ECO:0000313" key="4">
    <source>
        <dbReference type="Proteomes" id="UP001151699"/>
    </source>
</evidence>
<dbReference type="OrthoDB" id="7799168at2759"/>
<accession>A0A9Q0NEX6</accession>
<keyword evidence="4" id="KW-1185">Reference proteome</keyword>
<feature type="transmembrane region" description="Helical" evidence="1">
    <location>
        <begin position="109"/>
        <end position="130"/>
    </location>
</feature>
<dbReference type="Proteomes" id="UP001151699">
    <property type="component" value="Chromosome A"/>
</dbReference>
<organism evidence="3 4">
    <name type="scientific">Pseudolycoriella hygida</name>
    <dbReference type="NCBI Taxonomy" id="35572"/>
    <lineage>
        <taxon>Eukaryota</taxon>
        <taxon>Metazoa</taxon>
        <taxon>Ecdysozoa</taxon>
        <taxon>Arthropoda</taxon>
        <taxon>Hexapoda</taxon>
        <taxon>Insecta</taxon>
        <taxon>Pterygota</taxon>
        <taxon>Neoptera</taxon>
        <taxon>Endopterygota</taxon>
        <taxon>Diptera</taxon>
        <taxon>Nematocera</taxon>
        <taxon>Sciaroidea</taxon>
        <taxon>Sciaridae</taxon>
        <taxon>Pseudolycoriella</taxon>
    </lineage>
</organism>
<comment type="caution">
    <text evidence="3">The sequence shown here is derived from an EMBL/GenBank/DDBJ whole genome shotgun (WGS) entry which is preliminary data.</text>
</comment>
<evidence type="ECO:0000256" key="1">
    <source>
        <dbReference type="SAM" id="Phobius"/>
    </source>
</evidence>
<feature type="domain" description="DUF4780" evidence="2">
    <location>
        <begin position="378"/>
        <end position="541"/>
    </location>
</feature>
<evidence type="ECO:0000259" key="2">
    <source>
        <dbReference type="Pfam" id="PF16012"/>
    </source>
</evidence>
<feature type="transmembrane region" description="Helical" evidence="1">
    <location>
        <begin position="43"/>
        <end position="62"/>
    </location>
</feature>
<dbReference type="Pfam" id="PF16012">
    <property type="entry name" value="DUF4780"/>
    <property type="match status" value="1"/>
</dbReference>
<reference evidence="3" key="1">
    <citation type="submission" date="2022-07" db="EMBL/GenBank/DDBJ databases">
        <authorList>
            <person name="Trinca V."/>
            <person name="Uliana J.V.C."/>
            <person name="Torres T.T."/>
            <person name="Ward R.J."/>
            <person name="Monesi N."/>
        </authorList>
    </citation>
    <scope>NUCLEOTIDE SEQUENCE</scope>
    <source>
        <strain evidence="3">HSMRA1968</strain>
        <tissue evidence="3">Whole embryos</tissue>
    </source>
</reference>
<evidence type="ECO:0000313" key="3">
    <source>
        <dbReference type="EMBL" id="KAJ6648986.1"/>
    </source>
</evidence>
<dbReference type="InterPro" id="IPR031961">
    <property type="entry name" value="DUF4780"/>
</dbReference>
<dbReference type="EMBL" id="WJQU01000001">
    <property type="protein sequence ID" value="KAJ6648986.1"/>
    <property type="molecule type" value="Genomic_DNA"/>
</dbReference>
<sequence>MKCSACSLKHCERKYENSEKCLGIKEQIKCICICQTPPLKSTVISIGTATVGVAVAAAGVTLTVLSGGVFAVAAGTAVLIGVGSTLVFAPIQKQITGESITAKHLARDVALGAAIGAITGPIGAGGALLAEGTSALASFGIRAFAGTTAGIVSAAVQETSKLFKGERITKKSVGKSLALGAIVGTVGGASAQAAYQASSQVTQEVGRAVGAVTRIGVQGATAAATDASLQYCQNKKVNLQQLGLHTMGQIIVSGTAELTSTIAKGADNHNNRVSVVKSKGVSGTRISVKFENADIPSEELELILEEARPEDFIDQETLERHPRHIEEDYDMDSKEPAASHSNSDPVIIERSDNQDVVQNSSVDIDNATPVVDPKIVDRTMKMCIIPSTYPIDIFQKTHILSIQQHFTRTVNRLDENNSTLPAETPDFRRQKFKDGCWQVTCMNQFTRDWLTHVVSDWIIDGMTVKAITVDELQQMMTYEFWIEGSLLQQRMVLNRIRKQNKGLKTNKWQLKRLDEDLVGTRVAYQLDIESIRMIKDKDFRLCNVLWNEEK</sequence>
<name>A0A9Q0NEX6_9DIPT</name>
<protein>
    <recommendedName>
        <fullName evidence="2">DUF4780 domain-containing protein</fullName>
    </recommendedName>
</protein>